<evidence type="ECO:0000313" key="6">
    <source>
        <dbReference type="Ensembl" id="ENSDCDP00010059293.1"/>
    </source>
</evidence>
<name>A0AAY4EPK2_9TELE</name>
<feature type="transmembrane region" description="Helical" evidence="5">
    <location>
        <begin position="110"/>
        <end position="138"/>
    </location>
</feature>
<evidence type="ECO:0000256" key="1">
    <source>
        <dbReference type="ARBA" id="ARBA00004141"/>
    </source>
</evidence>
<feature type="transmembrane region" description="Helical" evidence="5">
    <location>
        <begin position="82"/>
        <end position="104"/>
    </location>
</feature>
<reference evidence="6" key="3">
    <citation type="submission" date="2025-09" db="UniProtKB">
        <authorList>
            <consortium name="Ensembl"/>
        </authorList>
    </citation>
    <scope>IDENTIFICATION</scope>
</reference>
<evidence type="ECO:0000313" key="7">
    <source>
        <dbReference type="Proteomes" id="UP000694580"/>
    </source>
</evidence>
<keyword evidence="3 5" id="KW-1133">Transmembrane helix</keyword>
<accession>A0AAY4EPK2</accession>
<sequence length="371" mass="39901">MGGYLTVVEPLVVIHRVGTSSFEMALTLAVYNRSLEIAAGQSDQAQALTMRLFLYQSVLSCLCAFLSIVPRNRLARRFGQRVLLLTPQLGSLLGMTFLLLFLLVRLPLEVLYLGTVVYGLSGGSPGFWSAVVSLAALGSEQGRHTLKLNTVDFFSGLAGVAGGLMSGYAYRLDHRGVALVGMAMSLTAFCVLYSALLPSYPDSTTAESQPLVPIQRGIRKIEGSVGMTIMAILIFAFGMCGAEEVLCLYVLKPPLSWDSVWVGYGNAATNAMYLTSFLGVLLLSRYMEDTALVLLGIVSNCTGMAMMAFATEMMMFACVPMPTLKAQLSKILDADRYSTSACTFNGHTNGTGLFIHRAQVIPGSTILINCV</sequence>
<proteinExistence type="predicted"/>
<keyword evidence="4 5" id="KW-0472">Membrane</keyword>
<feature type="transmembrane region" description="Helical" evidence="5">
    <location>
        <begin position="290"/>
        <end position="310"/>
    </location>
</feature>
<keyword evidence="2 5" id="KW-0812">Transmembrane</keyword>
<feature type="transmembrane region" description="Helical" evidence="5">
    <location>
        <begin position="176"/>
        <end position="196"/>
    </location>
</feature>
<dbReference type="GO" id="GO:0022857">
    <property type="term" value="F:transmembrane transporter activity"/>
    <property type="evidence" value="ECO:0007669"/>
    <property type="project" value="TreeGrafter"/>
</dbReference>
<evidence type="ECO:0000256" key="4">
    <source>
        <dbReference type="ARBA" id="ARBA00023136"/>
    </source>
</evidence>
<feature type="transmembrane region" description="Helical" evidence="5">
    <location>
        <begin position="52"/>
        <end position="70"/>
    </location>
</feature>
<feature type="transmembrane region" description="Helical" evidence="5">
    <location>
        <begin position="150"/>
        <end position="170"/>
    </location>
</feature>
<dbReference type="AlphaFoldDB" id="A0AAY4EPK2"/>
<dbReference type="Gene3D" id="1.20.1250.20">
    <property type="entry name" value="MFS general substrate transporter like domains"/>
    <property type="match status" value="1"/>
</dbReference>
<dbReference type="InterPro" id="IPR036259">
    <property type="entry name" value="MFS_trans_sf"/>
</dbReference>
<reference evidence="6 7" key="1">
    <citation type="submission" date="2020-06" db="EMBL/GenBank/DDBJ databases">
        <authorList>
            <consortium name="Wellcome Sanger Institute Data Sharing"/>
        </authorList>
    </citation>
    <scope>NUCLEOTIDE SEQUENCE [LARGE SCALE GENOMIC DNA]</scope>
</reference>
<evidence type="ECO:0000256" key="5">
    <source>
        <dbReference type="SAM" id="Phobius"/>
    </source>
</evidence>
<reference evidence="6" key="2">
    <citation type="submission" date="2025-08" db="UniProtKB">
        <authorList>
            <consortium name="Ensembl"/>
        </authorList>
    </citation>
    <scope>IDENTIFICATION</scope>
</reference>
<dbReference type="GO" id="GO:0016020">
    <property type="term" value="C:membrane"/>
    <property type="evidence" value="ECO:0007669"/>
    <property type="project" value="UniProtKB-SubCell"/>
</dbReference>
<dbReference type="Proteomes" id="UP000694580">
    <property type="component" value="Chromosome 13"/>
</dbReference>
<dbReference type="PANTHER" id="PTHR23507:SF36">
    <property type="entry name" value="THYMIC STROMAL COTRANSPORTER HOMOLOG ISOFORM X2"/>
    <property type="match status" value="1"/>
</dbReference>
<evidence type="ECO:0000256" key="2">
    <source>
        <dbReference type="ARBA" id="ARBA00022692"/>
    </source>
</evidence>
<feature type="transmembrane region" description="Helical" evidence="5">
    <location>
        <begin position="263"/>
        <end position="283"/>
    </location>
</feature>
<feature type="transmembrane region" description="Helical" evidence="5">
    <location>
        <begin position="225"/>
        <end position="251"/>
    </location>
</feature>
<comment type="subcellular location">
    <subcellularLocation>
        <location evidence="1">Membrane</location>
        <topology evidence="1">Multi-pass membrane protein</topology>
    </subcellularLocation>
</comment>
<dbReference type="PANTHER" id="PTHR23507">
    <property type="entry name" value="ZGC:174356"/>
    <property type="match status" value="1"/>
</dbReference>
<protein>
    <submittedName>
        <fullName evidence="6">Uncharacterized protein</fullName>
    </submittedName>
</protein>
<keyword evidence="7" id="KW-1185">Reference proteome</keyword>
<dbReference type="GeneTree" id="ENSGT00950000183096"/>
<organism evidence="6 7">
    <name type="scientific">Denticeps clupeoides</name>
    <name type="common">denticle herring</name>
    <dbReference type="NCBI Taxonomy" id="299321"/>
    <lineage>
        <taxon>Eukaryota</taxon>
        <taxon>Metazoa</taxon>
        <taxon>Chordata</taxon>
        <taxon>Craniata</taxon>
        <taxon>Vertebrata</taxon>
        <taxon>Euteleostomi</taxon>
        <taxon>Actinopterygii</taxon>
        <taxon>Neopterygii</taxon>
        <taxon>Teleostei</taxon>
        <taxon>Clupei</taxon>
        <taxon>Clupeiformes</taxon>
        <taxon>Denticipitoidei</taxon>
        <taxon>Denticipitidae</taxon>
        <taxon>Denticeps</taxon>
    </lineage>
</organism>
<dbReference type="Ensembl" id="ENSDCDT00010070006.1">
    <property type="protein sequence ID" value="ENSDCDP00010059293.1"/>
    <property type="gene ID" value="ENSDCDG00010033173.1"/>
</dbReference>
<evidence type="ECO:0000256" key="3">
    <source>
        <dbReference type="ARBA" id="ARBA00022989"/>
    </source>
</evidence>
<dbReference type="SUPFAM" id="SSF103473">
    <property type="entry name" value="MFS general substrate transporter"/>
    <property type="match status" value="1"/>
</dbReference>